<dbReference type="InterPro" id="IPR029063">
    <property type="entry name" value="SAM-dependent_MTases_sf"/>
</dbReference>
<evidence type="ECO:0000313" key="3">
    <source>
        <dbReference type="Proteomes" id="UP000754710"/>
    </source>
</evidence>
<dbReference type="Pfam" id="PF13649">
    <property type="entry name" value="Methyltransf_25"/>
    <property type="match status" value="1"/>
</dbReference>
<name>A0ABS7RPU8_9ACTN</name>
<dbReference type="RefSeq" id="WP_221025631.1">
    <property type="nucleotide sequence ID" value="NZ_JAIEZQ010000002.1"/>
</dbReference>
<sequence>MGHTQLTRVDETNLEQAKAWDGDEGDYWARHAERFDTSVAAYHAHLFDTVRIRATDAVLDLGCGTGQTTRDAARRAIAGFALGVDLSARMLDVARRLAETEGVPNAHFLRADAQVHPFEPAAFDVAISRTGAMFFGDQAAAFANIARALRPGGQLALLVWQGPERNDWMLAFGTAMAAGRNLSPPPVGAQGPFGLSDPDLVRDVLTGAGFTEPRFEDLTAPMWFGPDADDATAFVGGLLAWMVADLDEAARARALDALNATMVLHSTPRGVELGSAMWLVTAVRRG</sequence>
<dbReference type="GO" id="GO:0008168">
    <property type="term" value="F:methyltransferase activity"/>
    <property type="evidence" value="ECO:0007669"/>
    <property type="project" value="UniProtKB-KW"/>
</dbReference>
<keyword evidence="3" id="KW-1185">Reference proteome</keyword>
<proteinExistence type="predicted"/>
<dbReference type="EMBL" id="JAIEZQ010000002">
    <property type="protein sequence ID" value="MBY9075940.1"/>
    <property type="molecule type" value="Genomic_DNA"/>
</dbReference>
<dbReference type="PANTHER" id="PTHR43591">
    <property type="entry name" value="METHYLTRANSFERASE"/>
    <property type="match status" value="1"/>
</dbReference>
<dbReference type="Gene3D" id="3.40.50.150">
    <property type="entry name" value="Vaccinia Virus protein VP39"/>
    <property type="match status" value="1"/>
</dbReference>
<dbReference type="InterPro" id="IPR041698">
    <property type="entry name" value="Methyltransf_25"/>
</dbReference>
<accession>A0ABS7RPU8</accession>
<dbReference type="PANTHER" id="PTHR43591:SF24">
    <property type="entry name" value="2-METHOXY-6-POLYPRENYL-1,4-BENZOQUINOL METHYLASE, MITOCHONDRIAL"/>
    <property type="match status" value="1"/>
</dbReference>
<keyword evidence="2" id="KW-0808">Transferase</keyword>
<gene>
    <name evidence="2" type="ORF">K1X13_13990</name>
</gene>
<feature type="domain" description="Methyltransferase" evidence="1">
    <location>
        <begin position="58"/>
        <end position="153"/>
    </location>
</feature>
<dbReference type="GO" id="GO:0032259">
    <property type="term" value="P:methylation"/>
    <property type="evidence" value="ECO:0007669"/>
    <property type="project" value="UniProtKB-KW"/>
</dbReference>
<dbReference type="Proteomes" id="UP000754710">
    <property type="component" value="Unassembled WGS sequence"/>
</dbReference>
<dbReference type="CDD" id="cd02440">
    <property type="entry name" value="AdoMet_MTases"/>
    <property type="match status" value="1"/>
</dbReference>
<dbReference type="SUPFAM" id="SSF53335">
    <property type="entry name" value="S-adenosyl-L-methionine-dependent methyltransferases"/>
    <property type="match status" value="1"/>
</dbReference>
<keyword evidence="2" id="KW-0489">Methyltransferase</keyword>
<protein>
    <submittedName>
        <fullName evidence="2">Class I SAM-dependent methyltransferase</fullName>
    </submittedName>
</protein>
<evidence type="ECO:0000313" key="2">
    <source>
        <dbReference type="EMBL" id="MBY9075940.1"/>
    </source>
</evidence>
<comment type="caution">
    <text evidence="2">The sequence shown here is derived from an EMBL/GenBank/DDBJ whole genome shotgun (WGS) entry which is preliminary data.</text>
</comment>
<organism evidence="2 3">
    <name type="scientific">Nocardioides jiangsuensis</name>
    <dbReference type="NCBI Taxonomy" id="2866161"/>
    <lineage>
        <taxon>Bacteria</taxon>
        <taxon>Bacillati</taxon>
        <taxon>Actinomycetota</taxon>
        <taxon>Actinomycetes</taxon>
        <taxon>Propionibacteriales</taxon>
        <taxon>Nocardioidaceae</taxon>
        <taxon>Nocardioides</taxon>
    </lineage>
</organism>
<reference evidence="2 3" key="1">
    <citation type="submission" date="2021-08" db="EMBL/GenBank/DDBJ databases">
        <title>Nocardioides bacterium WL0053 sp. nov., isolated from the sediment.</title>
        <authorList>
            <person name="Wang L."/>
            <person name="Zhang D."/>
            <person name="Zhang A."/>
        </authorList>
    </citation>
    <scope>NUCLEOTIDE SEQUENCE [LARGE SCALE GENOMIC DNA]</scope>
    <source>
        <strain evidence="2 3">WL0053</strain>
    </source>
</reference>
<evidence type="ECO:0000259" key="1">
    <source>
        <dbReference type="Pfam" id="PF13649"/>
    </source>
</evidence>